<dbReference type="Proteomes" id="UP000232688">
    <property type="component" value="Unassembled WGS sequence"/>
</dbReference>
<gene>
    <name evidence="1" type="ORF">RhiirA1_413030</name>
</gene>
<sequence>MPKCYRDLMKKCWDSDPNNRLKASEIEKLIKLFHDSYCPIETEQDDDEIEEQFKEAERYRRTNSDNYLPTVHPQAIYTSRLLNPFTPKFIDDNVK</sequence>
<dbReference type="VEuPathDB" id="FungiDB:RhiirA1_413030"/>
<reference evidence="1 2" key="1">
    <citation type="submission" date="2017-10" db="EMBL/GenBank/DDBJ databases">
        <title>Extensive intraspecific genome diversity in a model arbuscular mycorrhizal fungus.</title>
        <authorList>
            <person name="Chen E.C.H."/>
            <person name="Morin E."/>
            <person name="Baudet D."/>
            <person name="Noel J."/>
            <person name="Ndikumana S."/>
            <person name="Charron P."/>
            <person name="St-Onge C."/>
            <person name="Giorgi J."/>
            <person name="Grigoriev I.V."/>
            <person name="Roux C."/>
            <person name="Martin F.M."/>
            <person name="Corradi N."/>
        </authorList>
    </citation>
    <scope>NUCLEOTIDE SEQUENCE [LARGE SCALE GENOMIC DNA]</scope>
    <source>
        <strain evidence="1 2">A1</strain>
    </source>
</reference>
<reference evidence="1 2" key="2">
    <citation type="submission" date="2017-10" db="EMBL/GenBank/DDBJ databases">
        <title>Genome analyses suggest a sexual origin of heterokaryosis in a supposedly ancient asexual fungus.</title>
        <authorList>
            <person name="Corradi N."/>
            <person name="Sedzielewska K."/>
            <person name="Noel J."/>
            <person name="Charron P."/>
            <person name="Farinelli L."/>
            <person name="Marton T."/>
            <person name="Kruger M."/>
            <person name="Pelin A."/>
            <person name="Brachmann A."/>
            <person name="Corradi N."/>
        </authorList>
    </citation>
    <scope>NUCLEOTIDE SEQUENCE [LARGE SCALE GENOMIC DNA]</scope>
    <source>
        <strain evidence="1 2">A1</strain>
    </source>
</reference>
<evidence type="ECO:0000313" key="2">
    <source>
        <dbReference type="Proteomes" id="UP000232688"/>
    </source>
</evidence>
<dbReference type="EMBL" id="LLXH01000161">
    <property type="protein sequence ID" value="PKC71577.1"/>
    <property type="molecule type" value="Genomic_DNA"/>
</dbReference>
<protein>
    <recommendedName>
        <fullName evidence="3">Serine-threonine/tyrosine-protein kinase catalytic domain-containing protein</fullName>
    </recommendedName>
</protein>
<name>A0A2N0S7R8_9GLOM</name>
<dbReference type="Gene3D" id="1.10.510.10">
    <property type="entry name" value="Transferase(Phosphotransferase) domain 1"/>
    <property type="match status" value="1"/>
</dbReference>
<evidence type="ECO:0008006" key="3">
    <source>
        <dbReference type="Google" id="ProtNLM"/>
    </source>
</evidence>
<organism evidence="1 2">
    <name type="scientific">Rhizophagus irregularis</name>
    <dbReference type="NCBI Taxonomy" id="588596"/>
    <lineage>
        <taxon>Eukaryota</taxon>
        <taxon>Fungi</taxon>
        <taxon>Fungi incertae sedis</taxon>
        <taxon>Mucoromycota</taxon>
        <taxon>Glomeromycotina</taxon>
        <taxon>Glomeromycetes</taxon>
        <taxon>Glomerales</taxon>
        <taxon>Glomeraceae</taxon>
        <taxon>Rhizophagus</taxon>
    </lineage>
</organism>
<proteinExistence type="predicted"/>
<accession>A0A2N0S7R8</accession>
<comment type="caution">
    <text evidence="1">The sequence shown here is derived from an EMBL/GenBank/DDBJ whole genome shotgun (WGS) entry which is preliminary data.</text>
</comment>
<dbReference type="AlphaFoldDB" id="A0A2N0S7R8"/>
<evidence type="ECO:0000313" key="1">
    <source>
        <dbReference type="EMBL" id="PKC71577.1"/>
    </source>
</evidence>